<sequence length="170" mass="19660">MGWPSYRHVWRAEGRLIRQARINKPNKKQPVGRPRQRWMDRVRDDLKRLRIGASIEDTEKQELWKTLVEAAKRLNVVGLLTALQYEFFHRFLVVLGCTNIAHGFGDPTKHYRSQIVNNFFGDLDAFSRGSHPNCVPKEMTTFSQQPNCEHGPIVNGWALQFSSSVLRSLS</sequence>
<dbReference type="Proteomes" id="UP000694846">
    <property type="component" value="Unplaced"/>
</dbReference>
<keyword evidence="1" id="KW-1185">Reference proteome</keyword>
<dbReference type="GeneID" id="112688603"/>
<accession>A0A8B8G4Q5</accession>
<dbReference type="RefSeq" id="XP_025417665.1">
    <property type="nucleotide sequence ID" value="XM_025561880.1"/>
</dbReference>
<name>A0A8B8G4Q5_9HEMI</name>
<gene>
    <name evidence="2" type="primary">LOC112688603</name>
</gene>
<reference evidence="2" key="1">
    <citation type="submission" date="2025-08" db="UniProtKB">
        <authorList>
            <consortium name="RefSeq"/>
        </authorList>
    </citation>
    <scope>IDENTIFICATION</scope>
    <source>
        <tissue evidence="2">Whole body</tissue>
    </source>
</reference>
<protein>
    <submittedName>
        <fullName evidence="2">Uncharacterized protein LOC112688603</fullName>
    </submittedName>
</protein>
<evidence type="ECO:0000313" key="2">
    <source>
        <dbReference type="RefSeq" id="XP_025417665.1"/>
    </source>
</evidence>
<organism evidence="1 2">
    <name type="scientific">Sipha flava</name>
    <name type="common">yellow sugarcane aphid</name>
    <dbReference type="NCBI Taxonomy" id="143950"/>
    <lineage>
        <taxon>Eukaryota</taxon>
        <taxon>Metazoa</taxon>
        <taxon>Ecdysozoa</taxon>
        <taxon>Arthropoda</taxon>
        <taxon>Hexapoda</taxon>
        <taxon>Insecta</taxon>
        <taxon>Pterygota</taxon>
        <taxon>Neoptera</taxon>
        <taxon>Paraneoptera</taxon>
        <taxon>Hemiptera</taxon>
        <taxon>Sternorrhyncha</taxon>
        <taxon>Aphidomorpha</taxon>
        <taxon>Aphidoidea</taxon>
        <taxon>Aphididae</taxon>
        <taxon>Sipha</taxon>
    </lineage>
</organism>
<proteinExistence type="predicted"/>
<dbReference type="OrthoDB" id="6628709at2759"/>
<dbReference type="AlphaFoldDB" id="A0A8B8G4Q5"/>
<evidence type="ECO:0000313" key="1">
    <source>
        <dbReference type="Proteomes" id="UP000694846"/>
    </source>
</evidence>